<accession>A0A6C0CSL0</accession>
<dbReference type="InterPro" id="IPR036134">
    <property type="entry name" value="Crypto/Photolyase_FAD-like_sf"/>
</dbReference>
<dbReference type="SUPFAM" id="SSF48173">
    <property type="entry name" value="Cryptochrome/photolyase FAD-binding domain"/>
    <property type="match status" value="1"/>
</dbReference>
<feature type="domain" description="Cryptochrome/DNA photolyase FAD-binding" evidence="1">
    <location>
        <begin position="279"/>
        <end position="372"/>
    </location>
</feature>
<dbReference type="InterPro" id="IPR014729">
    <property type="entry name" value="Rossmann-like_a/b/a_fold"/>
</dbReference>
<dbReference type="EMBL" id="MN739487">
    <property type="protein sequence ID" value="QHT07836.1"/>
    <property type="molecule type" value="Genomic_DNA"/>
</dbReference>
<dbReference type="AlphaFoldDB" id="A0A6C0CSL0"/>
<dbReference type="Gene3D" id="1.25.40.80">
    <property type="match status" value="1"/>
</dbReference>
<dbReference type="Gene3D" id="3.40.50.620">
    <property type="entry name" value="HUPs"/>
    <property type="match status" value="1"/>
</dbReference>
<evidence type="ECO:0000313" key="2">
    <source>
        <dbReference type="EMBL" id="QHT07836.1"/>
    </source>
</evidence>
<dbReference type="Pfam" id="PF03441">
    <property type="entry name" value="FAD_binding_7"/>
    <property type="match status" value="1"/>
</dbReference>
<protein>
    <recommendedName>
        <fullName evidence="1">Cryptochrome/DNA photolyase FAD-binding domain-containing protein</fullName>
    </recommendedName>
</protein>
<dbReference type="PANTHER" id="PTHR38657">
    <property type="entry name" value="SLR1343 PROTEIN"/>
    <property type="match status" value="1"/>
</dbReference>
<dbReference type="PANTHER" id="PTHR38657:SF1">
    <property type="entry name" value="SLR1343 PROTEIN"/>
    <property type="match status" value="1"/>
</dbReference>
<dbReference type="InterPro" id="IPR007357">
    <property type="entry name" value="PhrB-like"/>
</dbReference>
<dbReference type="InterPro" id="IPR005101">
    <property type="entry name" value="Cryptochr/Photolyase_FAD-bd"/>
</dbReference>
<organism evidence="2">
    <name type="scientific">viral metagenome</name>
    <dbReference type="NCBI Taxonomy" id="1070528"/>
    <lineage>
        <taxon>unclassified sequences</taxon>
        <taxon>metagenomes</taxon>
        <taxon>organismal metagenomes</taxon>
    </lineage>
</organism>
<dbReference type="InterPro" id="IPR052551">
    <property type="entry name" value="UV-DNA_repair_photolyase"/>
</dbReference>
<proteinExistence type="predicted"/>
<name>A0A6C0CSL0_9ZZZZ</name>
<sequence>MGIVTFYILPHQIFHLNHLPFQQNETKIILWEHPDFFTKYNFNKKKLILHRASMQYYKDQLIKKKYDVTYIEFDTNHKVIKDASMWDPINDMDDFKSTTKIESPNFLVDKAFLQSIYEGKNSKSSMSFTSYFYPRVKEQIDYLKGIQSKDTQNRKVPNQKEINRIPKLPKLSTESKPYIQQAIQYVNKHFPNNDGNTNNFQFPISHKDAHKWCKQFIKLRLKKFGDFQDAIIQDQSFMYHSVLSSSINIGLINPSDIITMLQKMNARSSVQINNLEGYVRQLIWREFQRYCYIYLKGDLKNKNRFKLKTKMNKDWYEGTTGIPPLDDTIKKAFDTGYLHHIERLMIMGNLMLLHKINKEDGFNWFMEFAIDSYEWVMYQNVYDMVFYSTGGKTSYKPYVSSSKYILRMSNYEKGEWCKVWDKLYKERLN</sequence>
<dbReference type="Pfam" id="PF04244">
    <property type="entry name" value="DPRP"/>
    <property type="match status" value="1"/>
</dbReference>
<reference evidence="2" key="1">
    <citation type="journal article" date="2020" name="Nature">
        <title>Giant virus diversity and host interactions through global metagenomics.</title>
        <authorList>
            <person name="Schulz F."/>
            <person name="Roux S."/>
            <person name="Paez-Espino D."/>
            <person name="Jungbluth S."/>
            <person name="Walsh D.A."/>
            <person name="Denef V.J."/>
            <person name="McMahon K.D."/>
            <person name="Konstantinidis K.T."/>
            <person name="Eloe-Fadrosh E.A."/>
            <person name="Kyrpides N.C."/>
            <person name="Woyke T."/>
        </authorList>
    </citation>
    <scope>NUCLEOTIDE SEQUENCE</scope>
    <source>
        <strain evidence="2">GVMAG-M-3300021964-36</strain>
    </source>
</reference>
<dbReference type="Gene3D" id="1.10.579.10">
    <property type="entry name" value="DNA Cyclobutane Dipyrimidine Photolyase, subunit A, domain 3"/>
    <property type="match status" value="1"/>
</dbReference>
<evidence type="ECO:0000259" key="1">
    <source>
        <dbReference type="Pfam" id="PF03441"/>
    </source>
</evidence>